<name>A0A2I7SMS0_9FLAO</name>
<accession>A0A2I7SMS0</accession>
<evidence type="ECO:0000256" key="1">
    <source>
        <dbReference type="SAM" id="Phobius"/>
    </source>
</evidence>
<dbReference type="KEGG" id="taj:C1A40_18005"/>
<keyword evidence="1" id="KW-0472">Membrane</keyword>
<feature type="transmembrane region" description="Helical" evidence="1">
    <location>
        <begin position="205"/>
        <end position="222"/>
    </location>
</feature>
<gene>
    <name evidence="2" type="ORF">C1A40_18005</name>
</gene>
<keyword evidence="3" id="KW-1185">Reference proteome</keyword>
<feature type="transmembrane region" description="Helical" evidence="1">
    <location>
        <begin position="145"/>
        <end position="167"/>
    </location>
</feature>
<feature type="transmembrane region" description="Helical" evidence="1">
    <location>
        <begin position="174"/>
        <end position="193"/>
    </location>
</feature>
<dbReference type="Proteomes" id="UP000236592">
    <property type="component" value="Chromosome"/>
</dbReference>
<feature type="transmembrane region" description="Helical" evidence="1">
    <location>
        <begin position="7"/>
        <end position="23"/>
    </location>
</feature>
<dbReference type="RefSeq" id="WP_102997085.1">
    <property type="nucleotide sequence ID" value="NZ_CP025938.1"/>
</dbReference>
<keyword evidence="1" id="KW-1133">Transmembrane helix</keyword>
<evidence type="ECO:0000313" key="2">
    <source>
        <dbReference type="EMBL" id="AUS07209.1"/>
    </source>
</evidence>
<feature type="transmembrane region" description="Helical" evidence="1">
    <location>
        <begin position="29"/>
        <end position="48"/>
    </location>
</feature>
<dbReference type="EMBL" id="CP025938">
    <property type="protein sequence ID" value="AUS07209.1"/>
    <property type="molecule type" value="Genomic_DNA"/>
</dbReference>
<feature type="transmembrane region" description="Helical" evidence="1">
    <location>
        <begin position="82"/>
        <end position="101"/>
    </location>
</feature>
<dbReference type="AlphaFoldDB" id="A0A2I7SMS0"/>
<organism evidence="2 3">
    <name type="scientific">Pseudotamlana carrageenivorans</name>
    <dbReference type="NCBI Taxonomy" id="2069432"/>
    <lineage>
        <taxon>Bacteria</taxon>
        <taxon>Pseudomonadati</taxon>
        <taxon>Bacteroidota</taxon>
        <taxon>Flavobacteriia</taxon>
        <taxon>Flavobacteriales</taxon>
        <taxon>Flavobacteriaceae</taxon>
        <taxon>Pseudotamlana</taxon>
    </lineage>
</organism>
<protein>
    <recommendedName>
        <fullName evidence="4">YhhN-like protein</fullName>
    </recommendedName>
</protein>
<proteinExistence type="predicted"/>
<evidence type="ECO:0008006" key="4">
    <source>
        <dbReference type="Google" id="ProtNLM"/>
    </source>
</evidence>
<keyword evidence="1" id="KW-0812">Transmembrane</keyword>
<dbReference type="OrthoDB" id="1443753at2"/>
<reference evidence="3" key="1">
    <citation type="submission" date="2018-01" db="EMBL/GenBank/DDBJ databases">
        <title>Complete genome of Tamlana sp. UJ94.</title>
        <authorList>
            <person name="Jung J."/>
            <person name="Chung D."/>
            <person name="Bae S.S."/>
            <person name="Baek K."/>
        </authorList>
    </citation>
    <scope>NUCLEOTIDE SEQUENCE [LARGE SCALE GENOMIC DNA]</scope>
    <source>
        <strain evidence="3">UJ94</strain>
    </source>
</reference>
<feature type="transmembrane region" description="Helical" evidence="1">
    <location>
        <begin position="55"/>
        <end position="76"/>
    </location>
</feature>
<sequence>MIKPRVLGVIIALVYLLFVYLQISSNDIVSNNLQALLVPLVALGYLVFENKKTHYFSLFIFLYALSDLLDLIVDYINYDVYYYLGNGFYMLSYLFLLLEILKFTDFNYVIKRFKVHLVVLFGLSVYLIYVLQAIVSPFVRFTNKYYIEMAYNVLLVGLLSFALLNYIHKENKKALYVFIGVILIVFAEFIWVADNYIVKKNLLTIISSTLALGAFFCFYKQVQFAVEEGKESRVALDNNF</sequence>
<evidence type="ECO:0000313" key="3">
    <source>
        <dbReference type="Proteomes" id="UP000236592"/>
    </source>
</evidence>
<feature type="transmembrane region" description="Helical" evidence="1">
    <location>
        <begin position="113"/>
        <end position="139"/>
    </location>
</feature>